<sequence>MPSQSVEGHLMMYILKCATRACGTPMGDVVPLSQLQALAPLVPRFGDKANLRLTVQTLSYYSNSFYLNHFLDKELYYALSSRQI</sequence>
<dbReference type="Proteomes" id="UP000683000">
    <property type="component" value="Unassembled WGS sequence"/>
</dbReference>
<comment type="caution">
    <text evidence="1">The sequence shown here is derived from an EMBL/GenBank/DDBJ whole genome shotgun (WGS) entry which is preliminary data.</text>
</comment>
<proteinExistence type="predicted"/>
<gene>
    <name evidence="1" type="ORF">JVT61DRAFT_7368</name>
</gene>
<organism evidence="1 2">
    <name type="scientific">Boletus reticuloceps</name>
    <dbReference type="NCBI Taxonomy" id="495285"/>
    <lineage>
        <taxon>Eukaryota</taxon>
        <taxon>Fungi</taxon>
        <taxon>Dikarya</taxon>
        <taxon>Basidiomycota</taxon>
        <taxon>Agaricomycotina</taxon>
        <taxon>Agaricomycetes</taxon>
        <taxon>Agaricomycetidae</taxon>
        <taxon>Boletales</taxon>
        <taxon>Boletineae</taxon>
        <taxon>Boletaceae</taxon>
        <taxon>Boletoideae</taxon>
        <taxon>Boletus</taxon>
    </lineage>
</organism>
<evidence type="ECO:0000313" key="1">
    <source>
        <dbReference type="EMBL" id="KAG6372620.1"/>
    </source>
</evidence>
<evidence type="ECO:0000313" key="2">
    <source>
        <dbReference type="Proteomes" id="UP000683000"/>
    </source>
</evidence>
<reference evidence="1" key="1">
    <citation type="submission" date="2021-03" db="EMBL/GenBank/DDBJ databases">
        <title>Evolutionary innovations through gain and loss of genes in the ectomycorrhizal Boletales.</title>
        <authorList>
            <person name="Wu G."/>
            <person name="Miyauchi S."/>
            <person name="Morin E."/>
            <person name="Yang Z.-L."/>
            <person name="Xu J."/>
            <person name="Martin F.M."/>
        </authorList>
    </citation>
    <scope>NUCLEOTIDE SEQUENCE</scope>
    <source>
        <strain evidence="1">BR01</strain>
    </source>
</reference>
<dbReference type="EMBL" id="JAGFBS010000026">
    <property type="protein sequence ID" value="KAG6372620.1"/>
    <property type="molecule type" value="Genomic_DNA"/>
</dbReference>
<dbReference type="OrthoDB" id="2650222at2759"/>
<keyword evidence="2" id="KW-1185">Reference proteome</keyword>
<accession>A0A8I3A7P7</accession>
<dbReference type="AlphaFoldDB" id="A0A8I3A7P7"/>
<name>A0A8I3A7P7_9AGAM</name>
<protein>
    <submittedName>
        <fullName evidence="1">Uncharacterized protein</fullName>
    </submittedName>
</protein>